<dbReference type="AlphaFoldDB" id="A0A7W4TIB7"/>
<dbReference type="Gene3D" id="3.10.450.50">
    <property type="match status" value="1"/>
</dbReference>
<dbReference type="InterPro" id="IPR032710">
    <property type="entry name" value="NTF2-like_dom_sf"/>
</dbReference>
<protein>
    <recommendedName>
        <fullName evidence="3">SnoaL-like domain-containing protein</fullName>
    </recommendedName>
</protein>
<reference evidence="1 2" key="1">
    <citation type="submission" date="2020-08" db="EMBL/GenBank/DDBJ databases">
        <title>The Agave Microbiome: Exploring the role of microbial communities in plant adaptations to desert environments.</title>
        <authorList>
            <person name="Partida-Martinez L.P."/>
        </authorList>
    </citation>
    <scope>NUCLEOTIDE SEQUENCE [LARGE SCALE GENOMIC DNA]</scope>
    <source>
        <strain evidence="1 2">AS2.23</strain>
    </source>
</reference>
<proteinExistence type="predicted"/>
<name>A0A7W4TIB7_KINRA</name>
<evidence type="ECO:0000313" key="1">
    <source>
        <dbReference type="EMBL" id="MBB2899437.1"/>
    </source>
</evidence>
<dbReference type="Proteomes" id="UP000533269">
    <property type="component" value="Unassembled WGS sequence"/>
</dbReference>
<organism evidence="1 2">
    <name type="scientific">Kineococcus radiotolerans</name>
    <dbReference type="NCBI Taxonomy" id="131568"/>
    <lineage>
        <taxon>Bacteria</taxon>
        <taxon>Bacillati</taxon>
        <taxon>Actinomycetota</taxon>
        <taxon>Actinomycetes</taxon>
        <taxon>Kineosporiales</taxon>
        <taxon>Kineosporiaceae</taxon>
        <taxon>Kineococcus</taxon>
    </lineage>
</organism>
<sequence length="109" mass="11885">MTSIDDLGPLLESVNAEDTEGFLDSFTDDAVVDDDGHRYQGLLQIAEWNTRQVIGTHVRVRALTAPPPGPDGGVVVEVQVDGAVGRCLVTAFWRQDRVERLRVRAATSP</sequence>
<gene>
    <name evidence="1" type="ORF">FHR75_000225</name>
</gene>
<dbReference type="RefSeq" id="WP_183390094.1">
    <property type="nucleotide sequence ID" value="NZ_JACHVY010000001.1"/>
</dbReference>
<reference evidence="1 2" key="2">
    <citation type="submission" date="2020-08" db="EMBL/GenBank/DDBJ databases">
        <authorList>
            <person name="Partida-Martinez L."/>
            <person name="Huntemann M."/>
            <person name="Clum A."/>
            <person name="Wang J."/>
            <person name="Palaniappan K."/>
            <person name="Ritter S."/>
            <person name="Chen I.-M."/>
            <person name="Stamatis D."/>
            <person name="Reddy T."/>
            <person name="O'Malley R."/>
            <person name="Daum C."/>
            <person name="Shapiro N."/>
            <person name="Ivanova N."/>
            <person name="Kyrpides N."/>
            <person name="Woyke T."/>
        </authorList>
    </citation>
    <scope>NUCLEOTIDE SEQUENCE [LARGE SCALE GENOMIC DNA]</scope>
    <source>
        <strain evidence="1 2">AS2.23</strain>
    </source>
</reference>
<accession>A0A7W4TIB7</accession>
<dbReference type="SUPFAM" id="SSF54427">
    <property type="entry name" value="NTF2-like"/>
    <property type="match status" value="1"/>
</dbReference>
<evidence type="ECO:0008006" key="3">
    <source>
        <dbReference type="Google" id="ProtNLM"/>
    </source>
</evidence>
<dbReference type="EMBL" id="JACHVY010000001">
    <property type="protein sequence ID" value="MBB2899437.1"/>
    <property type="molecule type" value="Genomic_DNA"/>
</dbReference>
<comment type="caution">
    <text evidence="1">The sequence shown here is derived from an EMBL/GenBank/DDBJ whole genome shotgun (WGS) entry which is preliminary data.</text>
</comment>
<evidence type="ECO:0000313" key="2">
    <source>
        <dbReference type="Proteomes" id="UP000533269"/>
    </source>
</evidence>